<name>A0A4Y2W6D6_ARAVE</name>
<dbReference type="AlphaFoldDB" id="A0A4Y2W6D6"/>
<evidence type="ECO:0000256" key="1">
    <source>
        <dbReference type="SAM" id="MobiDB-lite"/>
    </source>
</evidence>
<sequence>GPQPQPIPVDGAAIASGVRELKLPRTRRDNEAVWTTLVWFQDHVHSGTPTANPLLTCGTQSKRGGTRIDPRTRDETTLTI</sequence>
<evidence type="ECO:0000313" key="2">
    <source>
        <dbReference type="EMBL" id="GBO32582.1"/>
    </source>
</evidence>
<feature type="non-terminal residue" evidence="2">
    <location>
        <position position="1"/>
    </location>
</feature>
<organism evidence="2 3">
    <name type="scientific">Araneus ventricosus</name>
    <name type="common">Orbweaver spider</name>
    <name type="synonym">Epeira ventricosa</name>
    <dbReference type="NCBI Taxonomy" id="182803"/>
    <lineage>
        <taxon>Eukaryota</taxon>
        <taxon>Metazoa</taxon>
        <taxon>Ecdysozoa</taxon>
        <taxon>Arthropoda</taxon>
        <taxon>Chelicerata</taxon>
        <taxon>Arachnida</taxon>
        <taxon>Araneae</taxon>
        <taxon>Araneomorphae</taxon>
        <taxon>Entelegynae</taxon>
        <taxon>Araneoidea</taxon>
        <taxon>Araneidae</taxon>
        <taxon>Araneus</taxon>
    </lineage>
</organism>
<protein>
    <submittedName>
        <fullName evidence="2">Uncharacterized protein</fullName>
    </submittedName>
</protein>
<comment type="caution">
    <text evidence="2">The sequence shown here is derived from an EMBL/GenBank/DDBJ whole genome shotgun (WGS) entry which is preliminary data.</text>
</comment>
<proteinExistence type="predicted"/>
<feature type="compositionally biased region" description="Basic and acidic residues" evidence="1">
    <location>
        <begin position="66"/>
        <end position="80"/>
    </location>
</feature>
<dbReference type="Proteomes" id="UP000499080">
    <property type="component" value="Unassembled WGS sequence"/>
</dbReference>
<evidence type="ECO:0000313" key="3">
    <source>
        <dbReference type="Proteomes" id="UP000499080"/>
    </source>
</evidence>
<accession>A0A4Y2W6D6</accession>
<dbReference type="EMBL" id="BGPR01056057">
    <property type="protein sequence ID" value="GBO32582.1"/>
    <property type="molecule type" value="Genomic_DNA"/>
</dbReference>
<keyword evidence="3" id="KW-1185">Reference proteome</keyword>
<gene>
    <name evidence="2" type="ORF">AVEN_62893_1</name>
</gene>
<feature type="compositionally biased region" description="Polar residues" evidence="1">
    <location>
        <begin position="48"/>
        <end position="63"/>
    </location>
</feature>
<feature type="region of interest" description="Disordered" evidence="1">
    <location>
        <begin position="48"/>
        <end position="80"/>
    </location>
</feature>
<reference evidence="2 3" key="1">
    <citation type="journal article" date="2019" name="Sci. Rep.">
        <title>Orb-weaving spider Araneus ventricosus genome elucidates the spidroin gene catalogue.</title>
        <authorList>
            <person name="Kono N."/>
            <person name="Nakamura H."/>
            <person name="Ohtoshi R."/>
            <person name="Moran D.A.P."/>
            <person name="Shinohara A."/>
            <person name="Yoshida Y."/>
            <person name="Fujiwara M."/>
            <person name="Mori M."/>
            <person name="Tomita M."/>
            <person name="Arakawa K."/>
        </authorList>
    </citation>
    <scope>NUCLEOTIDE SEQUENCE [LARGE SCALE GENOMIC DNA]</scope>
</reference>